<dbReference type="STRING" id="67767.A0A0J7L843"/>
<organism evidence="2 3">
    <name type="scientific">Lasius niger</name>
    <name type="common">Black garden ant</name>
    <dbReference type="NCBI Taxonomy" id="67767"/>
    <lineage>
        <taxon>Eukaryota</taxon>
        <taxon>Metazoa</taxon>
        <taxon>Ecdysozoa</taxon>
        <taxon>Arthropoda</taxon>
        <taxon>Hexapoda</taxon>
        <taxon>Insecta</taxon>
        <taxon>Pterygota</taxon>
        <taxon>Neoptera</taxon>
        <taxon>Endopterygota</taxon>
        <taxon>Hymenoptera</taxon>
        <taxon>Apocrita</taxon>
        <taxon>Aculeata</taxon>
        <taxon>Formicoidea</taxon>
        <taxon>Formicidae</taxon>
        <taxon>Formicinae</taxon>
        <taxon>Lasius</taxon>
        <taxon>Lasius</taxon>
    </lineage>
</organism>
<keyword evidence="1" id="KW-1133">Transmembrane helix</keyword>
<name>A0A0J7L843_LASNI</name>
<dbReference type="Proteomes" id="UP000036403">
    <property type="component" value="Unassembled WGS sequence"/>
</dbReference>
<sequence length="198" mass="22888">MITSYDKLEFKICILLDNIQHMDYMSWQFLSSALNNDNVVMAMTMLKPNSWEDLSHVEVEIYKDERFTKRALHGLDDSLVRDLRRRNDGHIGWCEALLTLILQTNGLDFVRISPGEAARRDLVFTDTSLVTKLPVDLMPEELAPPLPWSQMSELDVCVANENYSKIPDIDRDMRGKSYVVLSIIFTIFSLLLLLHNIR</sequence>
<keyword evidence="3" id="KW-1185">Reference proteome</keyword>
<evidence type="ECO:0000256" key="1">
    <source>
        <dbReference type="SAM" id="Phobius"/>
    </source>
</evidence>
<dbReference type="AlphaFoldDB" id="A0A0J7L843"/>
<dbReference type="OrthoDB" id="194468at2759"/>
<feature type="transmembrane region" description="Helical" evidence="1">
    <location>
        <begin position="178"/>
        <end position="197"/>
    </location>
</feature>
<comment type="caution">
    <text evidence="2">The sequence shown here is derived from an EMBL/GenBank/DDBJ whole genome shotgun (WGS) entry which is preliminary data.</text>
</comment>
<protein>
    <submittedName>
        <fullName evidence="2">Adenylate cyclase type 10-like protein</fullName>
    </submittedName>
</protein>
<dbReference type="PaxDb" id="67767-A0A0J7L843"/>
<dbReference type="EMBL" id="LBMM01000337">
    <property type="protein sequence ID" value="KMR00421.1"/>
    <property type="molecule type" value="Genomic_DNA"/>
</dbReference>
<reference evidence="2 3" key="1">
    <citation type="submission" date="2015-04" db="EMBL/GenBank/DDBJ databases">
        <title>Lasius niger genome sequencing.</title>
        <authorList>
            <person name="Konorov E.A."/>
            <person name="Nikitin M.A."/>
            <person name="Kirill M.V."/>
            <person name="Chang P."/>
        </authorList>
    </citation>
    <scope>NUCLEOTIDE SEQUENCE [LARGE SCALE GENOMIC DNA]</scope>
    <source>
        <tissue evidence="2">Whole</tissue>
    </source>
</reference>
<evidence type="ECO:0000313" key="3">
    <source>
        <dbReference type="Proteomes" id="UP000036403"/>
    </source>
</evidence>
<keyword evidence="1" id="KW-0472">Membrane</keyword>
<gene>
    <name evidence="2" type="ORF">RF55_1025</name>
</gene>
<proteinExistence type="predicted"/>
<keyword evidence="1" id="KW-0812">Transmembrane</keyword>
<accession>A0A0J7L843</accession>
<evidence type="ECO:0000313" key="2">
    <source>
        <dbReference type="EMBL" id="KMR00421.1"/>
    </source>
</evidence>